<feature type="region of interest" description="Disordered" evidence="1">
    <location>
        <begin position="290"/>
        <end position="386"/>
    </location>
</feature>
<dbReference type="OrthoDB" id="2755069at2759"/>
<feature type="compositionally biased region" description="Basic and acidic residues" evidence="1">
    <location>
        <begin position="290"/>
        <end position="325"/>
    </location>
</feature>
<accession>A0A4S8LW77</accession>
<evidence type="ECO:0000313" key="3">
    <source>
        <dbReference type="Proteomes" id="UP000297245"/>
    </source>
</evidence>
<feature type="compositionally biased region" description="Basic residues" evidence="1">
    <location>
        <begin position="326"/>
        <end position="335"/>
    </location>
</feature>
<proteinExistence type="predicted"/>
<evidence type="ECO:0000256" key="1">
    <source>
        <dbReference type="SAM" id="MobiDB-lite"/>
    </source>
</evidence>
<sequence>MPTKPLKNATNQESSQRRPGRPRGSKNKPPESVHGASVQVSDEAGAQTQAMILQRIQELEARNAAQDAENARLRAQLAATSNNSNDEPDLVDQHELEVDELDNRDDSGRSMHQTGVEDEDEELAGAKDKDQEAENRARKRRRENLEQLVEKRRRPNQLPTSSGHPTEDNTSKIPKPKGQAGKDYSLQVKMGLSKSTKGRLRYNSILRSVRDAVSESRIAWQKAWSEISASEKAILFTVLTVHIRQLRERHPILARFENDWATEAMVRQYMKNKRKTHYAQGSLMVAEKYGHLKENSAKRDQSKSRKRKGLEDYEHRKAKAKEAKRKEKVKRRRLRRAVDDDDDDDDGGNERPDPEFVEGSSKDSAGAEDSAEDAGGDIDENQEDDG</sequence>
<feature type="region of interest" description="Disordered" evidence="1">
    <location>
        <begin position="75"/>
        <end position="184"/>
    </location>
</feature>
<protein>
    <submittedName>
        <fullName evidence="2">Uncharacterized protein</fullName>
    </submittedName>
</protein>
<dbReference type="AlphaFoldDB" id="A0A4S8LW77"/>
<name>A0A4S8LW77_DENBC</name>
<organism evidence="2 3">
    <name type="scientific">Dendrothele bispora (strain CBS 962.96)</name>
    <dbReference type="NCBI Taxonomy" id="1314807"/>
    <lineage>
        <taxon>Eukaryota</taxon>
        <taxon>Fungi</taxon>
        <taxon>Dikarya</taxon>
        <taxon>Basidiomycota</taxon>
        <taxon>Agaricomycotina</taxon>
        <taxon>Agaricomycetes</taxon>
        <taxon>Agaricomycetidae</taxon>
        <taxon>Agaricales</taxon>
        <taxon>Agaricales incertae sedis</taxon>
        <taxon>Dendrothele</taxon>
    </lineage>
</organism>
<reference evidence="2 3" key="1">
    <citation type="journal article" date="2019" name="Nat. Ecol. Evol.">
        <title>Megaphylogeny resolves global patterns of mushroom evolution.</title>
        <authorList>
            <person name="Varga T."/>
            <person name="Krizsan K."/>
            <person name="Foldi C."/>
            <person name="Dima B."/>
            <person name="Sanchez-Garcia M."/>
            <person name="Sanchez-Ramirez S."/>
            <person name="Szollosi G.J."/>
            <person name="Szarkandi J.G."/>
            <person name="Papp V."/>
            <person name="Albert L."/>
            <person name="Andreopoulos W."/>
            <person name="Angelini C."/>
            <person name="Antonin V."/>
            <person name="Barry K.W."/>
            <person name="Bougher N.L."/>
            <person name="Buchanan P."/>
            <person name="Buyck B."/>
            <person name="Bense V."/>
            <person name="Catcheside P."/>
            <person name="Chovatia M."/>
            <person name="Cooper J."/>
            <person name="Damon W."/>
            <person name="Desjardin D."/>
            <person name="Finy P."/>
            <person name="Geml J."/>
            <person name="Haridas S."/>
            <person name="Hughes K."/>
            <person name="Justo A."/>
            <person name="Karasinski D."/>
            <person name="Kautmanova I."/>
            <person name="Kiss B."/>
            <person name="Kocsube S."/>
            <person name="Kotiranta H."/>
            <person name="LaButti K.M."/>
            <person name="Lechner B.E."/>
            <person name="Liimatainen K."/>
            <person name="Lipzen A."/>
            <person name="Lukacs Z."/>
            <person name="Mihaltcheva S."/>
            <person name="Morgado L.N."/>
            <person name="Niskanen T."/>
            <person name="Noordeloos M.E."/>
            <person name="Ohm R.A."/>
            <person name="Ortiz-Santana B."/>
            <person name="Ovrebo C."/>
            <person name="Racz N."/>
            <person name="Riley R."/>
            <person name="Savchenko A."/>
            <person name="Shiryaev A."/>
            <person name="Soop K."/>
            <person name="Spirin V."/>
            <person name="Szebenyi C."/>
            <person name="Tomsovsky M."/>
            <person name="Tulloss R.E."/>
            <person name="Uehling J."/>
            <person name="Grigoriev I.V."/>
            <person name="Vagvolgyi C."/>
            <person name="Papp T."/>
            <person name="Martin F.M."/>
            <person name="Miettinen O."/>
            <person name="Hibbett D.S."/>
            <person name="Nagy L.G."/>
        </authorList>
    </citation>
    <scope>NUCLEOTIDE SEQUENCE [LARGE SCALE GENOMIC DNA]</scope>
    <source>
        <strain evidence="2 3">CBS 962.96</strain>
    </source>
</reference>
<evidence type="ECO:0000313" key="2">
    <source>
        <dbReference type="EMBL" id="THU93899.1"/>
    </source>
</evidence>
<feature type="region of interest" description="Disordered" evidence="1">
    <location>
        <begin position="1"/>
        <end position="46"/>
    </location>
</feature>
<feature type="compositionally biased region" description="Acidic residues" evidence="1">
    <location>
        <begin position="369"/>
        <end position="386"/>
    </location>
</feature>
<gene>
    <name evidence="2" type="ORF">K435DRAFT_861103</name>
</gene>
<dbReference type="EMBL" id="ML179237">
    <property type="protein sequence ID" value="THU93899.1"/>
    <property type="molecule type" value="Genomic_DNA"/>
</dbReference>
<dbReference type="Proteomes" id="UP000297245">
    <property type="component" value="Unassembled WGS sequence"/>
</dbReference>
<feature type="compositionally biased region" description="Basic and acidic residues" evidence="1">
    <location>
        <begin position="124"/>
        <end position="136"/>
    </location>
</feature>
<keyword evidence="3" id="KW-1185">Reference proteome</keyword>